<organism evidence="1 2">
    <name type="scientific">Gilvimarinus algae</name>
    <dbReference type="NCBI Taxonomy" id="3058037"/>
    <lineage>
        <taxon>Bacteria</taxon>
        <taxon>Pseudomonadati</taxon>
        <taxon>Pseudomonadota</taxon>
        <taxon>Gammaproteobacteria</taxon>
        <taxon>Cellvibrionales</taxon>
        <taxon>Cellvibrionaceae</taxon>
        <taxon>Gilvimarinus</taxon>
    </lineage>
</organism>
<gene>
    <name evidence="1" type="ORF">QWI16_15995</name>
</gene>
<dbReference type="Proteomes" id="UP001168380">
    <property type="component" value="Unassembled WGS sequence"/>
</dbReference>
<keyword evidence="2" id="KW-1185">Reference proteome</keyword>
<name>A0ABT8TI28_9GAMM</name>
<dbReference type="RefSeq" id="WP_302714613.1">
    <property type="nucleotide sequence ID" value="NZ_JAULRT010000062.1"/>
</dbReference>
<accession>A0ABT8TI28</accession>
<evidence type="ECO:0008006" key="3">
    <source>
        <dbReference type="Google" id="ProtNLM"/>
    </source>
</evidence>
<protein>
    <recommendedName>
        <fullName evidence="3">HEPN domain-containing protein</fullName>
    </recommendedName>
</protein>
<evidence type="ECO:0000313" key="1">
    <source>
        <dbReference type="EMBL" id="MDO3383685.1"/>
    </source>
</evidence>
<reference evidence="1" key="1">
    <citation type="submission" date="2023-07" db="EMBL/GenBank/DDBJ databases">
        <title>Gilvimarinus algae sp. nov., isolated from the surface of Kelp.</title>
        <authorList>
            <person name="Sun Y.Y."/>
            <person name="Gong Y."/>
            <person name="Du Z.J."/>
        </authorList>
    </citation>
    <scope>NUCLEOTIDE SEQUENCE</scope>
    <source>
        <strain evidence="1">SDUM040014</strain>
    </source>
</reference>
<sequence length="133" mass="14978">MPDDEAVLGFTNRWYTQALKSAAQYELPSTTIIRVVTPLYFLATKLEAYKGRGCADPLSSHDIEDLLNVVDGRPELLTELQQADGVLRQYLGKQFAQLLEHRDIAYVVQSTAMGSAEREAIIFNRLEQMATRT</sequence>
<dbReference type="EMBL" id="JAULRT010000062">
    <property type="protein sequence ID" value="MDO3383685.1"/>
    <property type="molecule type" value="Genomic_DNA"/>
</dbReference>
<proteinExistence type="predicted"/>
<evidence type="ECO:0000313" key="2">
    <source>
        <dbReference type="Proteomes" id="UP001168380"/>
    </source>
</evidence>
<comment type="caution">
    <text evidence="1">The sequence shown here is derived from an EMBL/GenBank/DDBJ whole genome shotgun (WGS) entry which is preliminary data.</text>
</comment>